<proteinExistence type="predicted"/>
<dbReference type="GO" id="GO:0043161">
    <property type="term" value="P:proteasome-mediated ubiquitin-dependent protein catabolic process"/>
    <property type="evidence" value="ECO:0007669"/>
    <property type="project" value="TreeGrafter"/>
</dbReference>
<dbReference type="GO" id="GO:0031593">
    <property type="term" value="F:polyubiquitin modification-dependent protein binding"/>
    <property type="evidence" value="ECO:0007669"/>
    <property type="project" value="TreeGrafter"/>
</dbReference>
<dbReference type="InterPro" id="IPR015940">
    <property type="entry name" value="UBA"/>
</dbReference>
<dbReference type="GO" id="GO:0070628">
    <property type="term" value="F:proteasome binding"/>
    <property type="evidence" value="ECO:0007669"/>
    <property type="project" value="TreeGrafter"/>
</dbReference>
<evidence type="ECO:0000256" key="1">
    <source>
        <dbReference type="SAM" id="MobiDB-lite"/>
    </source>
</evidence>
<dbReference type="EMBL" id="CAJMWS010000327">
    <property type="protein sequence ID" value="CAE6431575.1"/>
    <property type="molecule type" value="Genomic_DNA"/>
</dbReference>
<dbReference type="InterPro" id="IPR009060">
    <property type="entry name" value="UBA-like_sf"/>
</dbReference>
<dbReference type="Gene3D" id="1.10.8.10">
    <property type="entry name" value="DNA helicase RuvA subunit, C-terminal domain"/>
    <property type="match status" value="1"/>
</dbReference>
<dbReference type="PANTHER" id="PTHR10621">
    <property type="entry name" value="UV EXCISION REPAIR PROTEIN RAD23"/>
    <property type="match status" value="1"/>
</dbReference>
<dbReference type="SUPFAM" id="SSF46934">
    <property type="entry name" value="UBA-like"/>
    <property type="match status" value="1"/>
</dbReference>
<dbReference type="PROSITE" id="PS50030">
    <property type="entry name" value="UBA"/>
    <property type="match status" value="1"/>
</dbReference>
<dbReference type="PROSITE" id="PS50053">
    <property type="entry name" value="UBIQUITIN_2"/>
    <property type="match status" value="1"/>
</dbReference>
<feature type="domain" description="Ubiquitin-like" evidence="3">
    <location>
        <begin position="1"/>
        <end position="80"/>
    </location>
</feature>
<accession>A0A8H2XNR8</accession>
<dbReference type="GO" id="GO:0005654">
    <property type="term" value="C:nucleoplasm"/>
    <property type="evidence" value="ECO:0007669"/>
    <property type="project" value="TreeGrafter"/>
</dbReference>
<name>A0A8H2XNR8_9AGAM</name>
<feature type="region of interest" description="Disordered" evidence="1">
    <location>
        <begin position="81"/>
        <end position="101"/>
    </location>
</feature>
<evidence type="ECO:0000259" key="2">
    <source>
        <dbReference type="PROSITE" id="PS50030"/>
    </source>
</evidence>
<protein>
    <submittedName>
        <fullName evidence="4">Uncharacterized protein</fullName>
    </submittedName>
</protein>
<sequence length="148" mass="16353">MKLILRSLQLNTFEVDVEPQHTVLDLKQKFGVVQGELADHLKLFYAHPTGRTLNDNQRIIESLGLRDNTCIVFMVSKPRMSDFDPAKATTTPEPSPSEGSIKNLLDMGFGRGQVMKALKASFGNTERDVEYLTAGIPESVLGDSADDD</sequence>
<reference evidence="4" key="1">
    <citation type="submission" date="2021-01" db="EMBL/GenBank/DDBJ databases">
        <authorList>
            <person name="Kaushik A."/>
        </authorList>
    </citation>
    <scope>NUCLEOTIDE SEQUENCE</scope>
    <source>
        <strain evidence="4">AG1-1C</strain>
    </source>
</reference>
<dbReference type="InterPro" id="IPR000626">
    <property type="entry name" value="Ubiquitin-like_dom"/>
</dbReference>
<dbReference type="AlphaFoldDB" id="A0A8H2XNR8"/>
<comment type="caution">
    <text evidence="4">The sequence shown here is derived from an EMBL/GenBank/DDBJ whole genome shotgun (WGS) entry which is preliminary data.</text>
</comment>
<dbReference type="Gene3D" id="3.10.20.90">
    <property type="entry name" value="Phosphatidylinositol 3-kinase Catalytic Subunit, Chain A, domain 1"/>
    <property type="match status" value="1"/>
</dbReference>
<evidence type="ECO:0000313" key="4">
    <source>
        <dbReference type="EMBL" id="CAE6431575.1"/>
    </source>
</evidence>
<dbReference type="SUPFAM" id="SSF54236">
    <property type="entry name" value="Ubiquitin-like"/>
    <property type="match status" value="1"/>
</dbReference>
<dbReference type="Pfam" id="PF00240">
    <property type="entry name" value="ubiquitin"/>
    <property type="match status" value="1"/>
</dbReference>
<dbReference type="Pfam" id="PF00627">
    <property type="entry name" value="UBA"/>
    <property type="match status" value="1"/>
</dbReference>
<evidence type="ECO:0000313" key="5">
    <source>
        <dbReference type="Proteomes" id="UP000663846"/>
    </source>
</evidence>
<organism evidence="4 5">
    <name type="scientific">Rhizoctonia solani</name>
    <dbReference type="NCBI Taxonomy" id="456999"/>
    <lineage>
        <taxon>Eukaryota</taxon>
        <taxon>Fungi</taxon>
        <taxon>Dikarya</taxon>
        <taxon>Basidiomycota</taxon>
        <taxon>Agaricomycotina</taxon>
        <taxon>Agaricomycetes</taxon>
        <taxon>Cantharellales</taxon>
        <taxon>Ceratobasidiaceae</taxon>
        <taxon>Rhizoctonia</taxon>
    </lineage>
</organism>
<dbReference type="InterPro" id="IPR029071">
    <property type="entry name" value="Ubiquitin-like_domsf"/>
</dbReference>
<dbReference type="SMART" id="SM00213">
    <property type="entry name" value="UBQ"/>
    <property type="match status" value="1"/>
</dbReference>
<evidence type="ECO:0000259" key="3">
    <source>
        <dbReference type="PROSITE" id="PS50053"/>
    </source>
</evidence>
<gene>
    <name evidence="4" type="ORF">RDB_LOCUS107845</name>
</gene>
<dbReference type="Proteomes" id="UP000663846">
    <property type="component" value="Unassembled WGS sequence"/>
</dbReference>
<dbReference type="GO" id="GO:0005829">
    <property type="term" value="C:cytosol"/>
    <property type="evidence" value="ECO:0007669"/>
    <property type="project" value="TreeGrafter"/>
</dbReference>
<dbReference type="SMART" id="SM00165">
    <property type="entry name" value="UBA"/>
    <property type="match status" value="1"/>
</dbReference>
<feature type="domain" description="UBA" evidence="2">
    <location>
        <begin position="95"/>
        <end position="135"/>
    </location>
</feature>
<dbReference type="FunFam" id="1.10.8.10:FF:000003">
    <property type="entry name" value="UV excision repair protein RAD23 homolog"/>
    <property type="match status" value="1"/>
</dbReference>
<dbReference type="PANTHER" id="PTHR10621:SF0">
    <property type="entry name" value="UV EXCISION REPAIR PROTEIN RAD23"/>
    <property type="match status" value="1"/>
</dbReference>
<feature type="compositionally biased region" description="Polar residues" evidence="1">
    <location>
        <begin position="88"/>
        <end position="100"/>
    </location>
</feature>
<dbReference type="GO" id="GO:0043130">
    <property type="term" value="F:ubiquitin binding"/>
    <property type="evidence" value="ECO:0007669"/>
    <property type="project" value="TreeGrafter"/>
</dbReference>